<accession>A0A1N7N9Y0</accession>
<keyword evidence="3" id="KW-1185">Reference proteome</keyword>
<dbReference type="SMART" id="SM00860">
    <property type="entry name" value="SMI1_KNR4"/>
    <property type="match status" value="1"/>
</dbReference>
<dbReference type="STRING" id="373668.SAMN05421786_103327"/>
<dbReference type="EMBL" id="FTOL01000003">
    <property type="protein sequence ID" value="SIS95001.1"/>
    <property type="molecule type" value="Genomic_DNA"/>
</dbReference>
<dbReference type="InterPro" id="IPR018958">
    <property type="entry name" value="Knr4/Smi1-like_dom"/>
</dbReference>
<evidence type="ECO:0000313" key="3">
    <source>
        <dbReference type="Proteomes" id="UP000186744"/>
    </source>
</evidence>
<reference evidence="3" key="1">
    <citation type="submission" date="2017-01" db="EMBL/GenBank/DDBJ databases">
        <authorList>
            <person name="Varghese N."/>
            <person name="Submissions S."/>
        </authorList>
    </citation>
    <scope>NUCLEOTIDE SEQUENCE [LARGE SCALE GENOMIC DNA]</scope>
    <source>
        <strain evidence="3">DSM 18017</strain>
    </source>
</reference>
<proteinExistence type="predicted"/>
<gene>
    <name evidence="2" type="ORF">SAMN05421786_103327</name>
</gene>
<dbReference type="InterPro" id="IPR037883">
    <property type="entry name" value="Knr4/Smi1-like_sf"/>
</dbReference>
<feature type="domain" description="Knr4/Smi1-like" evidence="1">
    <location>
        <begin position="11"/>
        <end position="129"/>
    </location>
</feature>
<sequence>MKTKITKQEQSITLSDIQQIENQFNFKMPENLKKLYLKYNGGILDIGEDSYDLDSIKYGNSRMEENIDSFQITEEHIPREYLPFATTPVGHIICINTGSSNNNGKIYLFRYDEMNPVLYNASLEDFLAIRSIDEL</sequence>
<dbReference type="RefSeq" id="WP_076552047.1">
    <property type="nucleotide sequence ID" value="NZ_FTOL01000003.1"/>
</dbReference>
<dbReference type="Pfam" id="PF09346">
    <property type="entry name" value="SMI1_KNR4"/>
    <property type="match status" value="1"/>
</dbReference>
<dbReference type="Gene3D" id="3.40.1580.10">
    <property type="entry name" value="SMI1/KNR4-like"/>
    <property type="match status" value="1"/>
</dbReference>
<dbReference type="OrthoDB" id="6637351at2"/>
<dbReference type="AlphaFoldDB" id="A0A1N7N9Y0"/>
<organism evidence="2 3">
    <name type="scientific">Chryseobacterium ureilyticum</name>
    <dbReference type="NCBI Taxonomy" id="373668"/>
    <lineage>
        <taxon>Bacteria</taxon>
        <taxon>Pseudomonadati</taxon>
        <taxon>Bacteroidota</taxon>
        <taxon>Flavobacteriia</taxon>
        <taxon>Flavobacteriales</taxon>
        <taxon>Weeksellaceae</taxon>
        <taxon>Chryseobacterium group</taxon>
        <taxon>Chryseobacterium</taxon>
    </lineage>
</organism>
<evidence type="ECO:0000259" key="1">
    <source>
        <dbReference type="SMART" id="SM00860"/>
    </source>
</evidence>
<evidence type="ECO:0000313" key="2">
    <source>
        <dbReference type="EMBL" id="SIS95001.1"/>
    </source>
</evidence>
<protein>
    <submittedName>
        <fullName evidence="2">SMI1 / KNR4 family (SUKH-1)</fullName>
    </submittedName>
</protein>
<dbReference type="Proteomes" id="UP000186744">
    <property type="component" value="Unassembled WGS sequence"/>
</dbReference>
<dbReference type="SUPFAM" id="SSF160631">
    <property type="entry name" value="SMI1/KNR4-like"/>
    <property type="match status" value="1"/>
</dbReference>
<name>A0A1N7N9Y0_9FLAO</name>